<feature type="non-terminal residue" evidence="1">
    <location>
        <position position="77"/>
    </location>
</feature>
<dbReference type="AlphaFoldDB" id="A0AA38CHK0"/>
<accession>A0AA38CHK0</accession>
<dbReference type="Proteomes" id="UP000824469">
    <property type="component" value="Unassembled WGS sequence"/>
</dbReference>
<name>A0AA38CHK0_TAXCH</name>
<evidence type="ECO:0000313" key="2">
    <source>
        <dbReference type="Proteomes" id="UP000824469"/>
    </source>
</evidence>
<reference evidence="1 2" key="1">
    <citation type="journal article" date="2021" name="Nat. Plants">
        <title>The Taxus genome provides insights into paclitaxel biosynthesis.</title>
        <authorList>
            <person name="Xiong X."/>
            <person name="Gou J."/>
            <person name="Liao Q."/>
            <person name="Li Y."/>
            <person name="Zhou Q."/>
            <person name="Bi G."/>
            <person name="Li C."/>
            <person name="Du R."/>
            <person name="Wang X."/>
            <person name="Sun T."/>
            <person name="Guo L."/>
            <person name="Liang H."/>
            <person name="Lu P."/>
            <person name="Wu Y."/>
            <person name="Zhang Z."/>
            <person name="Ro D.K."/>
            <person name="Shang Y."/>
            <person name="Huang S."/>
            <person name="Yan J."/>
        </authorList>
    </citation>
    <scope>NUCLEOTIDE SEQUENCE [LARGE SCALE GENOMIC DNA]</scope>
    <source>
        <strain evidence="1">Ta-2019</strain>
    </source>
</reference>
<comment type="caution">
    <text evidence="1">The sequence shown here is derived from an EMBL/GenBank/DDBJ whole genome shotgun (WGS) entry which is preliminary data.</text>
</comment>
<protein>
    <submittedName>
        <fullName evidence="1">Uncharacterized protein</fullName>
    </submittedName>
</protein>
<organism evidence="1 2">
    <name type="scientific">Taxus chinensis</name>
    <name type="common">Chinese yew</name>
    <name type="synonym">Taxus wallichiana var. chinensis</name>
    <dbReference type="NCBI Taxonomy" id="29808"/>
    <lineage>
        <taxon>Eukaryota</taxon>
        <taxon>Viridiplantae</taxon>
        <taxon>Streptophyta</taxon>
        <taxon>Embryophyta</taxon>
        <taxon>Tracheophyta</taxon>
        <taxon>Spermatophyta</taxon>
        <taxon>Pinopsida</taxon>
        <taxon>Pinidae</taxon>
        <taxon>Conifers II</taxon>
        <taxon>Cupressales</taxon>
        <taxon>Taxaceae</taxon>
        <taxon>Taxus</taxon>
    </lineage>
</organism>
<dbReference type="EMBL" id="JAHRHJ020000009">
    <property type="protein sequence ID" value="KAH9301656.1"/>
    <property type="molecule type" value="Genomic_DNA"/>
</dbReference>
<evidence type="ECO:0000313" key="1">
    <source>
        <dbReference type="EMBL" id="KAH9301656.1"/>
    </source>
</evidence>
<sequence length="77" mass="7883">MCMCVCVCGPGCGGACDEDVCVTVHLCVWISVCVLSGRACGLCMLGVIVRVACVGGSVSVHVCVPCVWGVHCVFMLS</sequence>
<keyword evidence="2" id="KW-1185">Reference proteome</keyword>
<proteinExistence type="predicted"/>
<gene>
    <name evidence="1" type="ORF">KI387_013239</name>
</gene>